<protein>
    <submittedName>
        <fullName evidence="4">Tetratricopeptide repeat protein</fullName>
    </submittedName>
</protein>
<sequence>MNQCIKINYIKKANRLKQEDKLEEAIATYRIAIETNPSFSWYYNNLGECLASQGNFDEAVTNYYKAIELNPSLGSFYYNLAEVFSQKGSLEQAIACYNQAIEITSISLYEKKLINALIEYDDLGQILLNDLKKTPVTDSNLLNNNQDNLFKKSIKVTETKEKLGFLYFKIGQRLYQKGLYQESNLILNSAIKLNNNLHWAHHLLACIFKEKHHYKQAIDHFSLAIKVNPREFGHYWRLAQTYTKQGDINSAIETYNMTLTLKKDDRVKQELDSLLMLHLGNNFDFPLSINHLASFNIENIINQYLDRPDILTKLGEFYNKIGKLNEANRIQQEVSIHFELASSSQVLLIIFSSRNDIHANIQFQFRKLLSQVDVKKIFIRDVHDAWYNKGLKNIVDSIEGIAEYLKEQIEQINPRKLITLGSSSGGYAALLFGFLLNADKSIVFSPQTKIPRPRPFPDEKLLVGCDSRYFDLLDLRWENSKTICSIHYSEDFLSDRDAAIRMKTLDNFRLCGYPAGNIHNIAGWLKNQGKLEPILLEVI</sequence>
<keyword evidence="1" id="KW-0677">Repeat</keyword>
<dbReference type="PANTHER" id="PTHR44858">
    <property type="entry name" value="TETRATRICOPEPTIDE REPEAT PROTEIN 6"/>
    <property type="match status" value="1"/>
</dbReference>
<dbReference type="SUPFAM" id="SSF48452">
    <property type="entry name" value="TPR-like"/>
    <property type="match status" value="2"/>
</dbReference>
<dbReference type="InterPro" id="IPR029058">
    <property type="entry name" value="AB_hydrolase_fold"/>
</dbReference>
<feature type="repeat" description="TPR" evidence="3">
    <location>
        <begin position="74"/>
        <end position="107"/>
    </location>
</feature>
<dbReference type="EMBL" id="JADEWU010000023">
    <property type="protein sequence ID" value="MBE9143975.1"/>
    <property type="molecule type" value="Genomic_DNA"/>
</dbReference>
<name>A0ABR9UBY7_9CYAN</name>
<comment type="caution">
    <text evidence="4">The sequence shown here is derived from an EMBL/GenBank/DDBJ whole genome shotgun (WGS) entry which is preliminary data.</text>
</comment>
<evidence type="ECO:0000256" key="2">
    <source>
        <dbReference type="ARBA" id="ARBA00022803"/>
    </source>
</evidence>
<reference evidence="4 5" key="1">
    <citation type="submission" date="2020-10" db="EMBL/GenBank/DDBJ databases">
        <authorList>
            <person name="Castelo-Branco R."/>
            <person name="Eusebio N."/>
            <person name="Adriana R."/>
            <person name="Vieira A."/>
            <person name="Brugerolle De Fraissinette N."/>
            <person name="Rezende De Castro R."/>
            <person name="Schneider M.P."/>
            <person name="Vasconcelos V."/>
            <person name="Leao P.N."/>
        </authorList>
    </citation>
    <scope>NUCLEOTIDE SEQUENCE [LARGE SCALE GENOMIC DNA]</scope>
    <source>
        <strain evidence="4 5">LEGE 06226</strain>
    </source>
</reference>
<keyword evidence="2 3" id="KW-0802">TPR repeat</keyword>
<feature type="repeat" description="TPR" evidence="3">
    <location>
        <begin position="40"/>
        <end position="73"/>
    </location>
</feature>
<dbReference type="SMART" id="SM00028">
    <property type="entry name" value="TPR"/>
    <property type="match status" value="6"/>
</dbReference>
<dbReference type="Pfam" id="PF13424">
    <property type="entry name" value="TPR_12"/>
    <property type="match status" value="1"/>
</dbReference>
<dbReference type="PROSITE" id="PS50005">
    <property type="entry name" value="TPR"/>
    <property type="match status" value="4"/>
</dbReference>
<dbReference type="Pfam" id="PF13432">
    <property type="entry name" value="TPR_16"/>
    <property type="match status" value="1"/>
</dbReference>
<feature type="repeat" description="TPR" evidence="3">
    <location>
        <begin position="198"/>
        <end position="231"/>
    </location>
</feature>
<evidence type="ECO:0000313" key="5">
    <source>
        <dbReference type="Proteomes" id="UP000640725"/>
    </source>
</evidence>
<organism evidence="4 5">
    <name type="scientific">Planktothrix mougeotii LEGE 06226</name>
    <dbReference type="NCBI Taxonomy" id="1828728"/>
    <lineage>
        <taxon>Bacteria</taxon>
        <taxon>Bacillati</taxon>
        <taxon>Cyanobacteriota</taxon>
        <taxon>Cyanophyceae</taxon>
        <taxon>Oscillatoriophycideae</taxon>
        <taxon>Oscillatoriales</taxon>
        <taxon>Microcoleaceae</taxon>
        <taxon>Planktothrix</taxon>
    </lineage>
</organism>
<accession>A0ABR9UBY7</accession>
<evidence type="ECO:0000256" key="1">
    <source>
        <dbReference type="ARBA" id="ARBA00022737"/>
    </source>
</evidence>
<evidence type="ECO:0000256" key="3">
    <source>
        <dbReference type="PROSITE-ProRule" id="PRU00339"/>
    </source>
</evidence>
<dbReference type="InterPro" id="IPR011990">
    <property type="entry name" value="TPR-like_helical_dom_sf"/>
</dbReference>
<proteinExistence type="predicted"/>
<dbReference type="InterPro" id="IPR019734">
    <property type="entry name" value="TPR_rpt"/>
</dbReference>
<dbReference type="Gene3D" id="1.25.40.10">
    <property type="entry name" value="Tetratricopeptide repeat domain"/>
    <property type="match status" value="3"/>
</dbReference>
<gene>
    <name evidence="4" type="ORF">IQ236_12175</name>
</gene>
<dbReference type="SUPFAM" id="SSF53474">
    <property type="entry name" value="alpha/beta-Hydrolases"/>
    <property type="match status" value="1"/>
</dbReference>
<keyword evidence="5" id="KW-1185">Reference proteome</keyword>
<dbReference type="RefSeq" id="WP_193869502.1">
    <property type="nucleotide sequence ID" value="NZ_JADEWU010000023.1"/>
</dbReference>
<evidence type="ECO:0000313" key="4">
    <source>
        <dbReference type="EMBL" id="MBE9143975.1"/>
    </source>
</evidence>
<dbReference type="InterPro" id="IPR050498">
    <property type="entry name" value="Ycf3"/>
</dbReference>
<dbReference type="PROSITE" id="PS50293">
    <property type="entry name" value="TPR_REGION"/>
    <property type="match status" value="1"/>
</dbReference>
<dbReference type="PANTHER" id="PTHR44858:SF1">
    <property type="entry name" value="UDP-N-ACETYLGLUCOSAMINE--PEPTIDE N-ACETYLGLUCOSAMINYLTRANSFERASE SPINDLY-RELATED"/>
    <property type="match status" value="1"/>
</dbReference>
<dbReference type="Proteomes" id="UP000640725">
    <property type="component" value="Unassembled WGS sequence"/>
</dbReference>
<feature type="repeat" description="TPR" evidence="3">
    <location>
        <begin position="232"/>
        <end position="265"/>
    </location>
</feature>